<evidence type="ECO:0000256" key="5">
    <source>
        <dbReference type="ARBA" id="ARBA00022989"/>
    </source>
</evidence>
<gene>
    <name evidence="11" type="ORF">FD15_GL000793</name>
</gene>
<dbReference type="SUPFAM" id="SSF111352">
    <property type="entry name" value="Ammonium transporter"/>
    <property type="match status" value="1"/>
</dbReference>
<dbReference type="PATRIC" id="fig|1423806.3.peg.805"/>
<dbReference type="InterPro" id="IPR029020">
    <property type="entry name" value="Ammonium/urea_transptr"/>
</dbReference>
<dbReference type="GO" id="GO:0005886">
    <property type="term" value="C:plasma membrane"/>
    <property type="evidence" value="ECO:0007669"/>
    <property type="project" value="TreeGrafter"/>
</dbReference>
<protein>
    <recommendedName>
        <fullName evidence="8">Ammonium transporter</fullName>
    </recommendedName>
</protein>
<proteinExistence type="inferred from homology"/>
<dbReference type="Gene3D" id="1.10.3430.10">
    <property type="entry name" value="Ammonium transporter AmtB like domains"/>
    <property type="match status" value="1"/>
</dbReference>
<evidence type="ECO:0000256" key="6">
    <source>
        <dbReference type="ARBA" id="ARBA00023136"/>
    </source>
</evidence>
<organism evidence="11 12">
    <name type="scientific">Liquorilactobacillus sucicola DSM 21376 = JCM 15457</name>
    <dbReference type="NCBI Taxonomy" id="1423806"/>
    <lineage>
        <taxon>Bacteria</taxon>
        <taxon>Bacillati</taxon>
        <taxon>Bacillota</taxon>
        <taxon>Bacilli</taxon>
        <taxon>Lactobacillales</taxon>
        <taxon>Lactobacillaceae</taxon>
        <taxon>Liquorilactobacillus</taxon>
    </lineage>
</organism>
<evidence type="ECO:0000313" key="12">
    <source>
        <dbReference type="Proteomes" id="UP000050961"/>
    </source>
</evidence>
<sequence>MLPMIFSVPVIYAQALPNRRFQAGMIGMIVCLFAGILFWLLFGYFESFYLRFDGFVLQQFRLLGAVYAGNFSSGNVLNALVQLEFFLYAVVMFSGTAASRFNWPFFIIYIPFWLLLVYGPIANFIWSESGWLKQLGALDFSGALVVHLTAGITSLVLAKFVKRKEEHDTVSTDDRTTSYIALFLILTGWFGFNLAPLAEWNQFGGLVMLNTLISVLFAVLGWSIQAFIKAGDLELGDLMNGVICGLVTSTAFAAYISPLSTALTAFVSGVTCYHVTLKMQASVHFFDAVDSFGINAVGGIVGTAGLIIFADKKLNSAGAAGLLQGHLAFPAIELLALTVTLVMTFIGATLTYAITKLLFVSGKKIKLKGKYSLRQRKI</sequence>
<dbReference type="InterPro" id="IPR001905">
    <property type="entry name" value="Ammonium_transpt"/>
</dbReference>
<reference evidence="11 12" key="1">
    <citation type="journal article" date="2015" name="Genome Announc.">
        <title>Expanding the biotechnology potential of lactobacilli through comparative genomics of 213 strains and associated genera.</title>
        <authorList>
            <person name="Sun Z."/>
            <person name="Harris H.M."/>
            <person name="McCann A."/>
            <person name="Guo C."/>
            <person name="Argimon S."/>
            <person name="Zhang W."/>
            <person name="Yang X."/>
            <person name="Jeffery I.B."/>
            <person name="Cooney J.C."/>
            <person name="Kagawa T.F."/>
            <person name="Liu W."/>
            <person name="Song Y."/>
            <person name="Salvetti E."/>
            <person name="Wrobel A."/>
            <person name="Rasinkangas P."/>
            <person name="Parkhill J."/>
            <person name="Rea M.C."/>
            <person name="O'Sullivan O."/>
            <person name="Ritari J."/>
            <person name="Douillard F.P."/>
            <person name="Paul Ross R."/>
            <person name="Yang R."/>
            <person name="Briner A.E."/>
            <person name="Felis G.E."/>
            <person name="de Vos W.M."/>
            <person name="Barrangou R."/>
            <person name="Klaenhammer T.R."/>
            <person name="Caufield P.W."/>
            <person name="Cui Y."/>
            <person name="Zhang H."/>
            <person name="O'Toole P.W."/>
        </authorList>
    </citation>
    <scope>NUCLEOTIDE SEQUENCE [LARGE SCALE GENOMIC DNA]</scope>
    <source>
        <strain evidence="11 12">DSM 21376</strain>
    </source>
</reference>
<accession>A0A0R2DVN5</accession>
<dbReference type="Pfam" id="PF00909">
    <property type="entry name" value="Ammonium_transp"/>
    <property type="match status" value="1"/>
</dbReference>
<evidence type="ECO:0000256" key="1">
    <source>
        <dbReference type="ARBA" id="ARBA00004141"/>
    </source>
</evidence>
<comment type="subcellular location">
    <subcellularLocation>
        <location evidence="1">Membrane</location>
        <topology evidence="1">Multi-pass membrane protein</topology>
    </subcellularLocation>
</comment>
<dbReference type="eggNOG" id="COG0004">
    <property type="taxonomic scope" value="Bacteria"/>
</dbReference>
<keyword evidence="4 9" id="KW-0812">Transmembrane</keyword>
<feature type="transmembrane region" description="Helical" evidence="9">
    <location>
        <begin position="330"/>
        <end position="354"/>
    </location>
</feature>
<dbReference type="PANTHER" id="PTHR43029:SF10">
    <property type="entry name" value="AMMONIUM TRANSPORTER MEP2"/>
    <property type="match status" value="1"/>
</dbReference>
<comment type="caution">
    <text evidence="11">The sequence shown here is derived from an EMBL/GenBank/DDBJ whole genome shotgun (WGS) entry which is preliminary data.</text>
</comment>
<dbReference type="AlphaFoldDB" id="A0A0R2DVN5"/>
<keyword evidence="7" id="KW-0924">Ammonia transport</keyword>
<feature type="transmembrane region" description="Helical" evidence="9">
    <location>
        <begin position="103"/>
        <end position="126"/>
    </location>
</feature>
<evidence type="ECO:0000313" key="11">
    <source>
        <dbReference type="EMBL" id="KRN07510.1"/>
    </source>
</evidence>
<dbReference type="EMBL" id="AYZF01000002">
    <property type="protein sequence ID" value="KRN07510.1"/>
    <property type="molecule type" value="Genomic_DNA"/>
</dbReference>
<comment type="similarity">
    <text evidence="2">Belongs to the ammonia transporter channel (TC 1.A.11.2) family.</text>
</comment>
<keyword evidence="12" id="KW-1185">Reference proteome</keyword>
<dbReference type="Proteomes" id="UP000050961">
    <property type="component" value="Unassembled WGS sequence"/>
</dbReference>
<evidence type="ECO:0000256" key="9">
    <source>
        <dbReference type="SAM" id="Phobius"/>
    </source>
</evidence>
<keyword evidence="5 9" id="KW-1133">Transmembrane helix</keyword>
<evidence type="ECO:0000256" key="8">
    <source>
        <dbReference type="ARBA" id="ARBA00050025"/>
    </source>
</evidence>
<evidence type="ECO:0000259" key="10">
    <source>
        <dbReference type="Pfam" id="PF00909"/>
    </source>
</evidence>
<dbReference type="PANTHER" id="PTHR43029">
    <property type="entry name" value="AMMONIUM TRANSPORTER MEP2"/>
    <property type="match status" value="1"/>
</dbReference>
<name>A0A0R2DVN5_9LACO</name>
<evidence type="ECO:0000256" key="4">
    <source>
        <dbReference type="ARBA" id="ARBA00022692"/>
    </source>
</evidence>
<evidence type="ECO:0000256" key="3">
    <source>
        <dbReference type="ARBA" id="ARBA00022448"/>
    </source>
</evidence>
<evidence type="ECO:0000256" key="2">
    <source>
        <dbReference type="ARBA" id="ARBA00005887"/>
    </source>
</evidence>
<keyword evidence="3" id="KW-0813">Transport</keyword>
<feature type="transmembrane region" description="Helical" evidence="9">
    <location>
        <begin position="21"/>
        <end position="45"/>
    </location>
</feature>
<feature type="transmembrane region" description="Helical" evidence="9">
    <location>
        <begin position="179"/>
        <end position="197"/>
    </location>
</feature>
<evidence type="ECO:0000256" key="7">
    <source>
        <dbReference type="ARBA" id="ARBA00023177"/>
    </source>
</evidence>
<feature type="transmembrane region" description="Helical" evidence="9">
    <location>
        <begin position="292"/>
        <end position="310"/>
    </location>
</feature>
<feature type="domain" description="Ammonium transporter AmtB-like" evidence="10">
    <location>
        <begin position="25"/>
        <end position="359"/>
    </location>
</feature>
<dbReference type="GO" id="GO:0008519">
    <property type="term" value="F:ammonium channel activity"/>
    <property type="evidence" value="ECO:0007669"/>
    <property type="project" value="InterPro"/>
</dbReference>
<dbReference type="InterPro" id="IPR024041">
    <property type="entry name" value="NH4_transpt_AmtB-like_dom"/>
</dbReference>
<feature type="transmembrane region" description="Helical" evidence="9">
    <location>
        <begin position="65"/>
        <end position="91"/>
    </location>
</feature>
<feature type="transmembrane region" description="Helical" evidence="9">
    <location>
        <begin position="203"/>
        <end position="223"/>
    </location>
</feature>
<dbReference type="STRING" id="1423806.FD15_GL000793"/>
<keyword evidence="6 9" id="KW-0472">Membrane</keyword>